<evidence type="ECO:0000313" key="2">
    <source>
        <dbReference type="EMBL" id="CAB4145802.1"/>
    </source>
</evidence>
<feature type="compositionally biased region" description="Pro residues" evidence="1">
    <location>
        <begin position="83"/>
        <end position="93"/>
    </location>
</feature>
<evidence type="ECO:0008006" key="4">
    <source>
        <dbReference type="Google" id="ProtNLM"/>
    </source>
</evidence>
<dbReference type="EMBL" id="LR796445">
    <property type="protein sequence ID" value="CAB4145802.1"/>
    <property type="molecule type" value="Genomic_DNA"/>
</dbReference>
<accession>A0A6J5MHV5</accession>
<evidence type="ECO:0000256" key="1">
    <source>
        <dbReference type="SAM" id="MobiDB-lite"/>
    </source>
</evidence>
<reference evidence="2" key="1">
    <citation type="submission" date="2020-04" db="EMBL/GenBank/DDBJ databases">
        <authorList>
            <person name="Chiriac C."/>
            <person name="Salcher M."/>
            <person name="Ghai R."/>
            <person name="Kavagutti S V."/>
        </authorList>
    </citation>
    <scope>NUCLEOTIDE SEQUENCE</scope>
</reference>
<protein>
    <recommendedName>
        <fullName evidence="4">Winged helix-turn-helix domain-containing protein</fullName>
    </recommendedName>
</protein>
<feature type="compositionally biased region" description="Low complexity" evidence="1">
    <location>
        <begin position="94"/>
        <end position="103"/>
    </location>
</feature>
<sequence>MTGFIAFKKMRKSTHADIRAVLREEPDGLTIQQVAQVTGLAADCVRQALPSMPDVYIDRWGQVAKTKGYKGKTWRAVYIAVPIPPNTPKPSLSPRPRLSNLDE</sequence>
<dbReference type="EMBL" id="LR797155">
    <property type="protein sequence ID" value="CAB4190039.1"/>
    <property type="molecule type" value="Genomic_DNA"/>
</dbReference>
<proteinExistence type="predicted"/>
<feature type="region of interest" description="Disordered" evidence="1">
    <location>
        <begin position="83"/>
        <end position="103"/>
    </location>
</feature>
<name>A0A6J5MHV5_9CAUD</name>
<evidence type="ECO:0000313" key="3">
    <source>
        <dbReference type="EMBL" id="CAB4190039.1"/>
    </source>
</evidence>
<gene>
    <name evidence="3" type="ORF">UFOVP1207_42</name>
    <name evidence="2" type="ORF">UFOVP474_46</name>
</gene>
<organism evidence="2">
    <name type="scientific">uncultured Caudovirales phage</name>
    <dbReference type="NCBI Taxonomy" id="2100421"/>
    <lineage>
        <taxon>Viruses</taxon>
        <taxon>Duplodnaviria</taxon>
        <taxon>Heunggongvirae</taxon>
        <taxon>Uroviricota</taxon>
        <taxon>Caudoviricetes</taxon>
        <taxon>Peduoviridae</taxon>
        <taxon>Maltschvirus</taxon>
        <taxon>Maltschvirus maltsch</taxon>
    </lineage>
</organism>